<dbReference type="EMBL" id="CADCXU010019140">
    <property type="protein sequence ID" value="CAB0007537.1"/>
    <property type="molecule type" value="Genomic_DNA"/>
</dbReference>
<dbReference type="Proteomes" id="UP000479000">
    <property type="component" value="Unassembled WGS sequence"/>
</dbReference>
<accession>A0A6H5GVM6</accession>
<evidence type="ECO:0000259" key="1">
    <source>
        <dbReference type="Pfam" id="PF09090"/>
    </source>
</evidence>
<sequence>MILSEHLVRCDTDNKEFDNYWYRWTIGRLQQVFLTVSIGISQQKLNRNYLFRLSYCTCILFVAAPRTSAKVQRHLGNAAVHPRFGSAYFRRVPPVRCIVRIRIKLFDLKNFLPSSISLPYTYATLKTQNRIEAPRLGSLADDLLTLSLCQRY</sequence>
<reference evidence="2 3" key="1">
    <citation type="submission" date="2020-02" db="EMBL/GenBank/DDBJ databases">
        <authorList>
            <person name="Ferguson B K."/>
        </authorList>
    </citation>
    <scope>NUCLEOTIDE SEQUENCE [LARGE SCALE GENOMIC DNA]</scope>
</reference>
<dbReference type="SUPFAM" id="SSF48371">
    <property type="entry name" value="ARM repeat"/>
    <property type="match status" value="1"/>
</dbReference>
<dbReference type="OrthoDB" id="10252707at2759"/>
<name>A0A6H5GVM6_9HEMI</name>
<gene>
    <name evidence="2" type="ORF">NTEN_LOCUS12810</name>
</gene>
<dbReference type="InterPro" id="IPR015174">
    <property type="entry name" value="MIF4G-like_typ-2"/>
</dbReference>
<dbReference type="GO" id="GO:0016070">
    <property type="term" value="P:RNA metabolic process"/>
    <property type="evidence" value="ECO:0007669"/>
    <property type="project" value="InterPro"/>
</dbReference>
<proteinExistence type="predicted"/>
<feature type="domain" description="MIF4G-like type 2" evidence="1">
    <location>
        <begin position="1"/>
        <end position="35"/>
    </location>
</feature>
<protein>
    <recommendedName>
        <fullName evidence="1">MIF4G-like type 2 domain-containing protein</fullName>
    </recommendedName>
</protein>
<dbReference type="InterPro" id="IPR016024">
    <property type="entry name" value="ARM-type_fold"/>
</dbReference>
<keyword evidence="3" id="KW-1185">Reference proteome</keyword>
<organism evidence="2 3">
    <name type="scientific">Nesidiocoris tenuis</name>
    <dbReference type="NCBI Taxonomy" id="355587"/>
    <lineage>
        <taxon>Eukaryota</taxon>
        <taxon>Metazoa</taxon>
        <taxon>Ecdysozoa</taxon>
        <taxon>Arthropoda</taxon>
        <taxon>Hexapoda</taxon>
        <taxon>Insecta</taxon>
        <taxon>Pterygota</taxon>
        <taxon>Neoptera</taxon>
        <taxon>Paraneoptera</taxon>
        <taxon>Hemiptera</taxon>
        <taxon>Heteroptera</taxon>
        <taxon>Panheteroptera</taxon>
        <taxon>Cimicomorpha</taxon>
        <taxon>Miridae</taxon>
        <taxon>Dicyphina</taxon>
        <taxon>Nesidiocoris</taxon>
    </lineage>
</organism>
<dbReference type="Pfam" id="PF09090">
    <property type="entry name" value="MIF4G_like_2"/>
    <property type="match status" value="1"/>
</dbReference>
<dbReference type="AlphaFoldDB" id="A0A6H5GVM6"/>
<evidence type="ECO:0000313" key="2">
    <source>
        <dbReference type="EMBL" id="CAB0007537.1"/>
    </source>
</evidence>
<evidence type="ECO:0000313" key="3">
    <source>
        <dbReference type="Proteomes" id="UP000479000"/>
    </source>
</evidence>
<dbReference type="Gene3D" id="1.25.40.180">
    <property type="match status" value="1"/>
</dbReference>